<name>A0A8X6I8J7_NEPPI</name>
<keyword evidence="2" id="KW-1185">Reference proteome</keyword>
<dbReference type="PANTHER" id="PTHR42921:SF1">
    <property type="entry name" value="ACETOACETYL-COA SYNTHETASE"/>
    <property type="match status" value="1"/>
</dbReference>
<comment type="caution">
    <text evidence="1">The sequence shown here is derived from an EMBL/GenBank/DDBJ whole genome shotgun (WGS) entry which is preliminary data.</text>
</comment>
<dbReference type="OrthoDB" id="6434877at2759"/>
<dbReference type="SUPFAM" id="SSF56801">
    <property type="entry name" value="Acetyl-CoA synthetase-like"/>
    <property type="match status" value="1"/>
</dbReference>
<gene>
    <name evidence="1" type="primary">AACS</name>
    <name evidence="1" type="ORF">NPIL_79681</name>
</gene>
<sequence length="265" mass="30267">MRPIRISGPSDEDDTPEPANLLLLPPESTPQWHMCSFKVKAMYDFTALKLRLTADEPAKWQPALGNVCLPSTPLHGEIGEILITKPIPNLPIGLWGDKDGTTYREKYFSKHPGKFTMSDFGVINPFTKGLTICCRSDETLKQRGTRFGSSEIYNIVDLFPEVRDSLCVAYYNESMDESAVLFLKIREGYSFSDKLVKRIRDAITRELTECHVPDIILQIQDIPYNINGKKVEIIVKKIINKMPYNSETVRNPEALKYYYDIPELQ</sequence>
<dbReference type="Proteomes" id="UP000887013">
    <property type="component" value="Unassembled WGS sequence"/>
</dbReference>
<accession>A0A8X6I8J7</accession>
<organism evidence="1 2">
    <name type="scientific">Nephila pilipes</name>
    <name type="common">Giant wood spider</name>
    <name type="synonym">Nephila maculata</name>
    <dbReference type="NCBI Taxonomy" id="299642"/>
    <lineage>
        <taxon>Eukaryota</taxon>
        <taxon>Metazoa</taxon>
        <taxon>Ecdysozoa</taxon>
        <taxon>Arthropoda</taxon>
        <taxon>Chelicerata</taxon>
        <taxon>Arachnida</taxon>
        <taxon>Araneae</taxon>
        <taxon>Araneomorphae</taxon>
        <taxon>Entelegynae</taxon>
        <taxon>Araneoidea</taxon>
        <taxon>Nephilidae</taxon>
        <taxon>Nephila</taxon>
    </lineage>
</organism>
<dbReference type="InterPro" id="IPR045851">
    <property type="entry name" value="AMP-bd_C_sf"/>
</dbReference>
<dbReference type="GO" id="GO:0030729">
    <property type="term" value="F:acetoacetate-CoA ligase activity"/>
    <property type="evidence" value="ECO:0007669"/>
    <property type="project" value="TreeGrafter"/>
</dbReference>
<proteinExistence type="predicted"/>
<dbReference type="AlphaFoldDB" id="A0A8X6I8J7"/>
<reference evidence="1" key="1">
    <citation type="submission" date="2020-08" db="EMBL/GenBank/DDBJ databases">
        <title>Multicomponent nature underlies the extraordinary mechanical properties of spider dragline silk.</title>
        <authorList>
            <person name="Kono N."/>
            <person name="Nakamura H."/>
            <person name="Mori M."/>
            <person name="Yoshida Y."/>
            <person name="Ohtoshi R."/>
            <person name="Malay A.D."/>
            <person name="Moran D.A.P."/>
            <person name="Tomita M."/>
            <person name="Numata K."/>
            <person name="Arakawa K."/>
        </authorList>
    </citation>
    <scope>NUCLEOTIDE SEQUENCE</scope>
</reference>
<evidence type="ECO:0000313" key="2">
    <source>
        <dbReference type="Proteomes" id="UP000887013"/>
    </source>
</evidence>
<dbReference type="EMBL" id="BMAW01088594">
    <property type="protein sequence ID" value="GFS35436.1"/>
    <property type="molecule type" value="Genomic_DNA"/>
</dbReference>
<protein>
    <submittedName>
        <fullName evidence="1">Acetoacetyl-CoA synthetase</fullName>
    </submittedName>
</protein>
<evidence type="ECO:0000313" key="1">
    <source>
        <dbReference type="EMBL" id="GFS35436.1"/>
    </source>
</evidence>
<dbReference type="PANTHER" id="PTHR42921">
    <property type="entry name" value="ACETOACETYL-COA SYNTHETASE"/>
    <property type="match status" value="1"/>
</dbReference>
<dbReference type="Gene3D" id="3.30.300.30">
    <property type="match status" value="1"/>
</dbReference>